<comment type="function">
    <text evidence="4">Repressor of jasmonate responses.</text>
</comment>
<comment type="similarity">
    <text evidence="1 4">Belongs to the TIFY/JAZ family.</text>
</comment>
<dbReference type="InterPro" id="IPR010399">
    <property type="entry name" value="Tify_dom"/>
</dbReference>
<gene>
    <name evidence="7" type="ORF">Taro_046115</name>
</gene>
<feature type="compositionally biased region" description="Basic and acidic residues" evidence="5">
    <location>
        <begin position="18"/>
        <end position="48"/>
    </location>
</feature>
<keyword evidence="2 4" id="KW-1184">Jasmonic acid signaling pathway</keyword>
<dbReference type="EMBL" id="NMUH01005602">
    <property type="protein sequence ID" value="MQM13192.1"/>
    <property type="molecule type" value="Genomic_DNA"/>
</dbReference>
<keyword evidence="4" id="KW-0539">Nucleus</keyword>
<evidence type="ECO:0000256" key="3">
    <source>
        <dbReference type="ARBA" id="ARBA00022843"/>
    </source>
</evidence>
<dbReference type="GO" id="GO:0005634">
    <property type="term" value="C:nucleus"/>
    <property type="evidence" value="ECO:0007669"/>
    <property type="project" value="UniProtKB-SubCell"/>
</dbReference>
<accession>A0A843WRD7</accession>
<evidence type="ECO:0000256" key="4">
    <source>
        <dbReference type="RuleBase" id="RU369065"/>
    </source>
</evidence>
<keyword evidence="8" id="KW-1185">Reference proteome</keyword>
<evidence type="ECO:0000256" key="2">
    <source>
        <dbReference type="ARBA" id="ARBA00022819"/>
    </source>
</evidence>
<comment type="subcellular location">
    <subcellularLocation>
        <location evidence="4">Nucleus</location>
    </subcellularLocation>
</comment>
<comment type="caution">
    <text evidence="7">The sequence shown here is derived from an EMBL/GenBank/DDBJ whole genome shotgun (WGS) entry which is preliminary data.</text>
</comment>
<keyword evidence="3" id="KW-0832">Ubl conjugation</keyword>
<evidence type="ECO:0000256" key="1">
    <source>
        <dbReference type="ARBA" id="ARBA00008614"/>
    </source>
</evidence>
<dbReference type="PANTHER" id="PTHR33077:SF61">
    <property type="entry name" value="PROTEIN TIFY 3A-RELATED"/>
    <property type="match status" value="1"/>
</dbReference>
<dbReference type="GO" id="GO:0009611">
    <property type="term" value="P:response to wounding"/>
    <property type="evidence" value="ECO:0007669"/>
    <property type="project" value="UniProtKB-UniRule"/>
</dbReference>
<dbReference type="Pfam" id="PF09425">
    <property type="entry name" value="Jas_motif"/>
    <property type="match status" value="1"/>
</dbReference>
<dbReference type="SMART" id="SM00979">
    <property type="entry name" value="TIFY"/>
    <property type="match status" value="1"/>
</dbReference>
<evidence type="ECO:0000259" key="6">
    <source>
        <dbReference type="PROSITE" id="PS51320"/>
    </source>
</evidence>
<dbReference type="InterPro" id="IPR018467">
    <property type="entry name" value="CCT_CS"/>
</dbReference>
<evidence type="ECO:0000313" key="8">
    <source>
        <dbReference type="Proteomes" id="UP000652761"/>
    </source>
</evidence>
<evidence type="ECO:0000313" key="7">
    <source>
        <dbReference type="EMBL" id="MQM13192.1"/>
    </source>
</evidence>
<dbReference type="InterPro" id="IPR040390">
    <property type="entry name" value="TIFY/JAZ"/>
</dbReference>
<dbReference type="Proteomes" id="UP000652761">
    <property type="component" value="Unassembled WGS sequence"/>
</dbReference>
<name>A0A843WRD7_COLES</name>
<dbReference type="PANTHER" id="PTHR33077">
    <property type="entry name" value="PROTEIN TIFY 4A-RELATED-RELATED"/>
    <property type="match status" value="1"/>
</dbReference>
<protein>
    <recommendedName>
        <fullName evidence="4">Protein TIFY</fullName>
    </recommendedName>
    <alternativeName>
        <fullName evidence="4">Jasmonate ZIM domain-containing protein</fullName>
    </alternativeName>
</protein>
<comment type="domain">
    <text evidence="4">The jas domain is required for interaction with COI1.</text>
</comment>
<organism evidence="7 8">
    <name type="scientific">Colocasia esculenta</name>
    <name type="common">Wild taro</name>
    <name type="synonym">Arum esculentum</name>
    <dbReference type="NCBI Taxonomy" id="4460"/>
    <lineage>
        <taxon>Eukaryota</taxon>
        <taxon>Viridiplantae</taxon>
        <taxon>Streptophyta</taxon>
        <taxon>Embryophyta</taxon>
        <taxon>Tracheophyta</taxon>
        <taxon>Spermatophyta</taxon>
        <taxon>Magnoliopsida</taxon>
        <taxon>Liliopsida</taxon>
        <taxon>Araceae</taxon>
        <taxon>Aroideae</taxon>
        <taxon>Colocasieae</taxon>
        <taxon>Colocasia</taxon>
    </lineage>
</organism>
<dbReference type="AlphaFoldDB" id="A0A843WRD7"/>
<reference evidence="7" key="1">
    <citation type="submission" date="2017-07" db="EMBL/GenBank/DDBJ databases">
        <title>Taro Niue Genome Assembly and Annotation.</title>
        <authorList>
            <person name="Atibalentja N."/>
            <person name="Keating K."/>
            <person name="Fields C.J."/>
        </authorList>
    </citation>
    <scope>NUCLEOTIDE SEQUENCE</scope>
    <source>
        <strain evidence="7">Niue_2</strain>
        <tissue evidence="7">Leaf</tissue>
    </source>
</reference>
<dbReference type="GO" id="GO:2000022">
    <property type="term" value="P:regulation of jasmonic acid mediated signaling pathway"/>
    <property type="evidence" value="ECO:0007669"/>
    <property type="project" value="UniProtKB-UniRule"/>
</dbReference>
<feature type="region of interest" description="Disordered" evidence="5">
    <location>
        <begin position="1"/>
        <end position="63"/>
    </location>
</feature>
<dbReference type="Pfam" id="PF06200">
    <property type="entry name" value="tify"/>
    <property type="match status" value="1"/>
</dbReference>
<proteinExistence type="inferred from homology"/>
<sequence>MDLSFGKDAPAAMTPAEEVEKTQWEQKHRGHRNSERLEAEEVQKEKGEVATQMDRCEEENADRLPVAAASTSASAPFSVACNPTQLAIFFDGSVCVYDDIPLERVQAILLIAAATASAVRTSSPVLLNSPSLQSSSTSPHNQQQLPENTVSSICKLQAELPLARRNSLQRFLEKRRDRVWQWIGLVCSSRVGERGPVSSRKIFRQPGEWDRERIFYTG</sequence>
<evidence type="ECO:0000256" key="5">
    <source>
        <dbReference type="SAM" id="MobiDB-lite"/>
    </source>
</evidence>
<dbReference type="PROSITE" id="PS51320">
    <property type="entry name" value="TIFY"/>
    <property type="match status" value="1"/>
</dbReference>
<dbReference type="GO" id="GO:0031347">
    <property type="term" value="P:regulation of defense response"/>
    <property type="evidence" value="ECO:0007669"/>
    <property type="project" value="UniProtKB-UniRule"/>
</dbReference>
<feature type="domain" description="Tify" evidence="6">
    <location>
        <begin position="79"/>
        <end position="114"/>
    </location>
</feature>
<dbReference type="OrthoDB" id="649989at2759"/>